<keyword evidence="2" id="KW-1185">Reference proteome</keyword>
<evidence type="ECO:0008006" key="3">
    <source>
        <dbReference type="Google" id="ProtNLM"/>
    </source>
</evidence>
<evidence type="ECO:0000313" key="2">
    <source>
        <dbReference type="Proteomes" id="UP001199659"/>
    </source>
</evidence>
<evidence type="ECO:0000313" key="1">
    <source>
        <dbReference type="EMBL" id="UGS41121.1"/>
    </source>
</evidence>
<protein>
    <recommendedName>
        <fullName evidence="3">Alpha/beta hydrolase</fullName>
    </recommendedName>
</protein>
<dbReference type="Proteomes" id="UP001199659">
    <property type="component" value="Chromosome"/>
</dbReference>
<sequence length="288" mass="31586">MNILMIHGIGQEKREKYELQNLWTECIHKSAPGLLDGSDIEMAYYGKTLAGWTNGSAKDAIGMGIQPAEIKIADQNELKFLTVVMEEIAASNNIGETDIEDAIKTNNTIPMDSLFMRRFVGLIGAIEKISPAKGSLLLRLVRQGYTYLSSPGAGSAVDNIVRPYLKESPQILITHSLGTIIAFKLLREMDSKGLKIEIPLLITMGSPLGLEAFKKKLGPPRKKPSFVKRWVNFYDPSDLVALGRNLDASTFALDIENDGTVDNFTANAHGIIGYLPHKGVIDTLKSVL</sequence>
<dbReference type="InterPro" id="IPR029058">
    <property type="entry name" value="AB_hydrolase_fold"/>
</dbReference>
<dbReference type="RefSeq" id="WP_231827795.1">
    <property type="nucleotide sequence ID" value="NZ_CP087880.1"/>
</dbReference>
<reference evidence="1 2" key="1">
    <citation type="journal article" date="2022" name="Int. J. Syst. Evol. Microbiol.">
        <title>Pseudocitrobacter corydidari sp. nov., isolated from the Asian emerald cockroach Corydidarum magnifica.</title>
        <authorList>
            <person name="Guzman J."/>
            <person name="Poehlein A."/>
            <person name="Glaeser S.P."/>
            <person name="Schwengers O."/>
            <person name="Blom J."/>
            <person name="Hollensteiner J."/>
            <person name="Kampfer P."/>
            <person name="Vilcinskas A."/>
        </authorList>
    </citation>
    <scope>NUCLEOTIDE SEQUENCE [LARGE SCALE GENOMIC DNA]</scope>
    <source>
        <strain evidence="1">G163CM</strain>
    </source>
</reference>
<accession>A0ABY3S3T9</accession>
<name>A0ABY3S3T9_9ENTR</name>
<gene>
    <name evidence="1" type="ORF">G163CM_18220</name>
</gene>
<organism evidence="1 2">
    <name type="scientific">Pseudocitrobacter corydidari</name>
    <dbReference type="NCBI Taxonomy" id="2891570"/>
    <lineage>
        <taxon>Bacteria</taxon>
        <taxon>Pseudomonadati</taxon>
        <taxon>Pseudomonadota</taxon>
        <taxon>Gammaproteobacteria</taxon>
        <taxon>Enterobacterales</taxon>
        <taxon>Enterobacteriaceae</taxon>
        <taxon>Pseudocitrobacter</taxon>
    </lineage>
</organism>
<dbReference type="SUPFAM" id="SSF53474">
    <property type="entry name" value="alpha/beta-Hydrolases"/>
    <property type="match status" value="1"/>
</dbReference>
<proteinExistence type="predicted"/>
<dbReference type="EMBL" id="CP087880">
    <property type="protein sequence ID" value="UGS41121.1"/>
    <property type="molecule type" value="Genomic_DNA"/>
</dbReference>